<accession>A0A9D1JY39</accession>
<protein>
    <submittedName>
        <fullName evidence="2">Uncharacterized protein</fullName>
    </submittedName>
</protein>
<sequence>MVDNRSAGFFGIGGSFNFKSGDISGTAARTSDEKNGQGGEYFAQGQEFEEDENFRQEPYVDRSAVLRASLDSLATLNAANINKREKIKPKQEKKKNKKDSTISKEELQEE</sequence>
<comment type="caution">
    <text evidence="2">The sequence shown here is derived from an EMBL/GenBank/DDBJ whole genome shotgun (WGS) entry which is preliminary data.</text>
</comment>
<evidence type="ECO:0000256" key="1">
    <source>
        <dbReference type="SAM" id="MobiDB-lite"/>
    </source>
</evidence>
<dbReference type="AlphaFoldDB" id="A0A9D1JY39"/>
<reference evidence="2" key="2">
    <citation type="journal article" date="2021" name="PeerJ">
        <title>Extensive microbial diversity within the chicken gut microbiome revealed by metagenomics and culture.</title>
        <authorList>
            <person name="Gilroy R."/>
            <person name="Ravi A."/>
            <person name="Getino M."/>
            <person name="Pursley I."/>
            <person name="Horton D.L."/>
            <person name="Alikhan N.F."/>
            <person name="Baker D."/>
            <person name="Gharbi K."/>
            <person name="Hall N."/>
            <person name="Watson M."/>
            <person name="Adriaenssens E.M."/>
            <person name="Foster-Nyarko E."/>
            <person name="Jarju S."/>
            <person name="Secka A."/>
            <person name="Antonio M."/>
            <person name="Oren A."/>
            <person name="Chaudhuri R.R."/>
            <person name="La Ragione R."/>
            <person name="Hildebrand F."/>
            <person name="Pallen M.J."/>
        </authorList>
    </citation>
    <scope>NUCLEOTIDE SEQUENCE</scope>
    <source>
        <strain evidence="2">CHK152-2871</strain>
    </source>
</reference>
<proteinExistence type="predicted"/>
<gene>
    <name evidence="2" type="ORF">IAA86_06695</name>
</gene>
<dbReference type="EMBL" id="DVJQ01000056">
    <property type="protein sequence ID" value="HIS74691.1"/>
    <property type="molecule type" value="Genomic_DNA"/>
</dbReference>
<name>A0A9D1JY39_9BACT</name>
<reference evidence="2" key="1">
    <citation type="submission" date="2020-10" db="EMBL/GenBank/DDBJ databases">
        <authorList>
            <person name="Gilroy R."/>
        </authorList>
    </citation>
    <scope>NUCLEOTIDE SEQUENCE</scope>
    <source>
        <strain evidence="2">CHK152-2871</strain>
    </source>
</reference>
<feature type="compositionally biased region" description="Basic and acidic residues" evidence="1">
    <location>
        <begin position="98"/>
        <end position="110"/>
    </location>
</feature>
<evidence type="ECO:0000313" key="2">
    <source>
        <dbReference type="EMBL" id="HIS74691.1"/>
    </source>
</evidence>
<evidence type="ECO:0000313" key="3">
    <source>
        <dbReference type="Proteomes" id="UP000886865"/>
    </source>
</evidence>
<organism evidence="2 3">
    <name type="scientific">Candidatus Galligastranaerophilus intestinavium</name>
    <dbReference type="NCBI Taxonomy" id="2840836"/>
    <lineage>
        <taxon>Bacteria</taxon>
        <taxon>Candidatus Galligastranaerophilus</taxon>
    </lineage>
</organism>
<dbReference type="Proteomes" id="UP000886865">
    <property type="component" value="Unassembled WGS sequence"/>
</dbReference>
<feature type="region of interest" description="Disordered" evidence="1">
    <location>
        <begin position="83"/>
        <end position="110"/>
    </location>
</feature>